<keyword evidence="1" id="KW-0812">Transmembrane</keyword>
<dbReference type="RefSeq" id="WP_106211981.1">
    <property type="nucleotide sequence ID" value="NZ_PVTL01000004.1"/>
</dbReference>
<keyword evidence="1" id="KW-1133">Transmembrane helix</keyword>
<feature type="transmembrane region" description="Helical" evidence="1">
    <location>
        <begin position="44"/>
        <end position="72"/>
    </location>
</feature>
<dbReference type="EMBL" id="PVTL01000004">
    <property type="protein sequence ID" value="PRY68484.1"/>
    <property type="molecule type" value="Genomic_DNA"/>
</dbReference>
<accession>A0A2T0VE85</accession>
<comment type="caution">
    <text evidence="2">The sequence shown here is derived from an EMBL/GenBank/DDBJ whole genome shotgun (WGS) entry which is preliminary data.</text>
</comment>
<keyword evidence="1" id="KW-0472">Membrane</keyword>
<evidence type="ECO:0000313" key="3">
    <source>
        <dbReference type="Proteomes" id="UP000237983"/>
    </source>
</evidence>
<evidence type="ECO:0000313" key="2">
    <source>
        <dbReference type="EMBL" id="PRY68484.1"/>
    </source>
</evidence>
<dbReference type="Proteomes" id="UP000237983">
    <property type="component" value="Unassembled WGS sequence"/>
</dbReference>
<sequence length="160" mass="17196">MENKQSDDLRVSFAAIDAGRAAAADRLITPAWYHPVLGLLGGGYVVAITIGNTLTMIVAIVVFLVALPLMISAYKRQTGVWIWGFGAGKASRWTYLLGALMLASAGAMFYFHDVVGIDWPAWLLGAVIVVLVILLGRQFDKAVRAQLRAASHSPALLEGE</sequence>
<proteinExistence type="predicted"/>
<organism evidence="2 3">
    <name type="scientific">Glaciihabitans tibetensis</name>
    <dbReference type="NCBI Taxonomy" id="1266600"/>
    <lineage>
        <taxon>Bacteria</taxon>
        <taxon>Bacillati</taxon>
        <taxon>Actinomycetota</taxon>
        <taxon>Actinomycetes</taxon>
        <taxon>Micrococcales</taxon>
        <taxon>Microbacteriaceae</taxon>
        <taxon>Glaciihabitans</taxon>
    </lineage>
</organism>
<feature type="transmembrane region" description="Helical" evidence="1">
    <location>
        <begin position="93"/>
        <end position="111"/>
    </location>
</feature>
<reference evidence="2 3" key="1">
    <citation type="submission" date="2018-03" db="EMBL/GenBank/DDBJ databases">
        <title>Genomic Encyclopedia of Type Strains, Phase III (KMG-III): the genomes of soil and plant-associated and newly described type strains.</title>
        <authorList>
            <person name="Whitman W."/>
        </authorList>
    </citation>
    <scope>NUCLEOTIDE SEQUENCE [LARGE SCALE GENOMIC DNA]</scope>
    <source>
        <strain evidence="2 3">CGMCC 1.12484</strain>
    </source>
</reference>
<dbReference type="AlphaFoldDB" id="A0A2T0VE85"/>
<protein>
    <submittedName>
        <fullName evidence="2">Uncharacterized protein</fullName>
    </submittedName>
</protein>
<gene>
    <name evidence="2" type="ORF">B0I08_104186</name>
</gene>
<keyword evidence="3" id="KW-1185">Reference proteome</keyword>
<dbReference type="OrthoDB" id="3297538at2"/>
<evidence type="ECO:0000256" key="1">
    <source>
        <dbReference type="SAM" id="Phobius"/>
    </source>
</evidence>
<name>A0A2T0VE85_9MICO</name>
<feature type="transmembrane region" description="Helical" evidence="1">
    <location>
        <begin position="117"/>
        <end position="136"/>
    </location>
</feature>